<feature type="compositionally biased region" description="Polar residues" evidence="1">
    <location>
        <begin position="26"/>
        <end position="37"/>
    </location>
</feature>
<evidence type="ECO:0000313" key="2">
    <source>
        <dbReference type="EMBL" id="MFL0269996.1"/>
    </source>
</evidence>
<evidence type="ECO:0000313" key="3">
    <source>
        <dbReference type="Proteomes" id="UP001623661"/>
    </source>
</evidence>
<evidence type="ECO:0008006" key="4">
    <source>
        <dbReference type="Google" id="ProtNLM"/>
    </source>
</evidence>
<protein>
    <recommendedName>
        <fullName evidence="4">DUF3298 domain-containing protein</fullName>
    </recommendedName>
</protein>
<dbReference type="InterPro" id="IPR037126">
    <property type="entry name" value="PdaC/RsiV-like_sf"/>
</dbReference>
<evidence type="ECO:0000256" key="1">
    <source>
        <dbReference type="SAM" id="MobiDB-lite"/>
    </source>
</evidence>
<feature type="region of interest" description="Disordered" evidence="1">
    <location>
        <begin position="26"/>
        <end position="52"/>
    </location>
</feature>
<dbReference type="EMBL" id="JBJHZY010000005">
    <property type="protein sequence ID" value="MFL0269996.1"/>
    <property type="molecule type" value="Genomic_DNA"/>
</dbReference>
<dbReference type="Gene3D" id="3.90.640.20">
    <property type="entry name" value="Heat-shock cognate protein, ATPase"/>
    <property type="match status" value="1"/>
</dbReference>
<dbReference type="RefSeq" id="WP_406766622.1">
    <property type="nucleotide sequence ID" value="NZ_JBJHZY010000005.1"/>
</dbReference>
<comment type="caution">
    <text evidence="2">The sequence shown here is derived from an EMBL/GenBank/DDBJ whole genome shotgun (WGS) entry which is preliminary data.</text>
</comment>
<reference evidence="2 3" key="1">
    <citation type="submission" date="2024-11" db="EMBL/GenBank/DDBJ databases">
        <authorList>
            <person name="Heng Y.C."/>
            <person name="Lim A.C.H."/>
            <person name="Lee J.K.Y."/>
            <person name="Kittelmann S."/>
        </authorList>
    </citation>
    <scope>NUCLEOTIDE SEQUENCE [LARGE SCALE GENOMIC DNA]</scope>
    <source>
        <strain evidence="2 3">WILCCON 0202</strain>
    </source>
</reference>
<dbReference type="Proteomes" id="UP001623661">
    <property type="component" value="Unassembled WGS sequence"/>
</dbReference>
<accession>A0ABW8U0K3</accession>
<proteinExistence type="predicted"/>
<dbReference type="PROSITE" id="PS51257">
    <property type="entry name" value="PROKAR_LIPOPROTEIN"/>
    <property type="match status" value="1"/>
</dbReference>
<keyword evidence="3" id="KW-1185">Reference proteome</keyword>
<gene>
    <name evidence="2" type="ORF">ACJDUH_18115</name>
</gene>
<dbReference type="Gene3D" id="3.30.565.40">
    <property type="entry name" value="Fervidobacterium nodosum Rt17-B1 like"/>
    <property type="match status" value="1"/>
</dbReference>
<organism evidence="2 3">
    <name type="scientific">Candidatus Clostridium radicumherbarum</name>
    <dbReference type="NCBI Taxonomy" id="3381662"/>
    <lineage>
        <taxon>Bacteria</taxon>
        <taxon>Bacillati</taxon>
        <taxon>Bacillota</taxon>
        <taxon>Clostridia</taxon>
        <taxon>Eubacteriales</taxon>
        <taxon>Clostridiaceae</taxon>
        <taxon>Clostridium</taxon>
    </lineage>
</organism>
<sequence length="504" mass="58595">MKRIMVILIAIFFSFSLIGCNKEQISDSTKNNSSPKTEPSKDVIKPSSAEEEGITVPKETKLVKKPNKTKYLLLNGIEIKREEKTITTKKGDLQISFPTISGLKDKAIEENLNKSIEKDIQNEVKNLADERDEMSFALYPNIELNANNLLSISLRDLYSAPLYGFLYRLTDGKRLYLKDIFTVGTNYIPLINQKVVEGILMKEGEEENYLSKPFSTINQDQNFVLSEDALYIVFHAREEGFLRRDSVSIPLSKIDDYIDVLDRYSGTERKTQEKQDLIIRKNNIFFTNKSEITKKTNGNVWTYYPEISGLRDPAFEELINKNIKNLAFETANNKFMDGLVKINEQRCDYIALIQMQVCFNYYGVLCIRRDASGFDVSKDFQQFNNIYSYDLIKKKAINPKEMIKNYLAKNKDMEDIFIKDIKNQMRDRYINIIKESKDFIDSTVDYSFIMDKAQIYFCKYYNDDEMRIMVHFNENTLKGISSTVDLELPFKDIIKGAPEDFFGW</sequence>
<name>A0ABW8U0K3_9CLOT</name>